<protein>
    <recommendedName>
        <fullName evidence="5">Protein kinase domain-containing protein</fullName>
    </recommendedName>
</protein>
<reference evidence="6 7" key="1">
    <citation type="journal article" date="2023" name="Commun. Biol.">
        <title>Genome analysis of Parmales, the sister group of diatoms, reveals the evolutionary specialization of diatoms from phago-mixotrophs to photoautotrophs.</title>
        <authorList>
            <person name="Ban H."/>
            <person name="Sato S."/>
            <person name="Yoshikawa S."/>
            <person name="Yamada K."/>
            <person name="Nakamura Y."/>
            <person name="Ichinomiya M."/>
            <person name="Sato N."/>
            <person name="Blanc-Mathieu R."/>
            <person name="Endo H."/>
            <person name="Kuwata A."/>
            <person name="Ogata H."/>
        </authorList>
    </citation>
    <scope>NUCLEOTIDE SEQUENCE [LARGE SCALE GENOMIC DNA]</scope>
</reference>
<gene>
    <name evidence="6" type="ORF">TeGR_g3924</name>
</gene>
<evidence type="ECO:0000256" key="4">
    <source>
        <dbReference type="ARBA" id="ARBA00022840"/>
    </source>
</evidence>
<dbReference type="InterPro" id="IPR008271">
    <property type="entry name" value="Ser/Thr_kinase_AS"/>
</dbReference>
<feature type="domain" description="Protein kinase" evidence="5">
    <location>
        <begin position="1"/>
        <end position="242"/>
    </location>
</feature>
<evidence type="ECO:0000259" key="5">
    <source>
        <dbReference type="PROSITE" id="PS50011"/>
    </source>
</evidence>
<accession>A0ABQ6MLG6</accession>
<dbReference type="PANTHER" id="PTHR24348:SF22">
    <property type="entry name" value="NON-SPECIFIC SERINE_THREONINE PROTEIN KINASE"/>
    <property type="match status" value="1"/>
</dbReference>
<organism evidence="6 7">
    <name type="scientific">Tetraparma gracilis</name>
    <dbReference type="NCBI Taxonomy" id="2962635"/>
    <lineage>
        <taxon>Eukaryota</taxon>
        <taxon>Sar</taxon>
        <taxon>Stramenopiles</taxon>
        <taxon>Ochrophyta</taxon>
        <taxon>Bolidophyceae</taxon>
        <taxon>Parmales</taxon>
        <taxon>Triparmaceae</taxon>
        <taxon>Tetraparma</taxon>
    </lineage>
</organism>
<dbReference type="Gene3D" id="1.10.510.10">
    <property type="entry name" value="Transferase(Phosphotransferase) domain 1"/>
    <property type="match status" value="1"/>
</dbReference>
<keyword evidence="3" id="KW-0418">Kinase</keyword>
<dbReference type="CDD" id="cd00180">
    <property type="entry name" value="PKc"/>
    <property type="match status" value="1"/>
</dbReference>
<evidence type="ECO:0000313" key="7">
    <source>
        <dbReference type="Proteomes" id="UP001165060"/>
    </source>
</evidence>
<keyword evidence="1" id="KW-0808">Transferase</keyword>
<dbReference type="EMBL" id="BRYB01000371">
    <property type="protein sequence ID" value="GMI28699.1"/>
    <property type="molecule type" value="Genomic_DNA"/>
</dbReference>
<dbReference type="Pfam" id="PF00069">
    <property type="entry name" value="Pkinase"/>
    <property type="match status" value="1"/>
</dbReference>
<keyword evidence="2" id="KW-0547">Nucleotide-binding</keyword>
<proteinExistence type="predicted"/>
<dbReference type="Proteomes" id="UP001165060">
    <property type="component" value="Unassembled WGS sequence"/>
</dbReference>
<dbReference type="InterPro" id="IPR045269">
    <property type="entry name" value="Atg1-like"/>
</dbReference>
<evidence type="ECO:0000256" key="2">
    <source>
        <dbReference type="ARBA" id="ARBA00022741"/>
    </source>
</evidence>
<feature type="non-terminal residue" evidence="6">
    <location>
        <position position="1"/>
    </location>
</feature>
<name>A0ABQ6MLG6_9STRA</name>
<sequence>GGGGGDVTGGLLPTQREFAALHLLHKQNCPGVISEPEMFLHQGENKVTMVYPMYPSDMFNFVDEYCMRTGRRGCPEDMAVIWLAQLLHSISVQVKSGIIHGDLKLENLLLDQAGNLVVCDYETSIMRDPDKAADILTNQRLTGTPLYLPPELSKDRKLSRSKSDLWALGVLAWEMVIDTNPWDLDLTGLSEKQIMSITDRTTTESIRNIHGFSENYFELIKKLVVPVDHRLTCMSLPVFAMFDFSDPPALFPSRSNVHAPLLVCSNLLERLSPKAFLPRAAPGGDAAVAGGDEASARFSEISEKNVSEAWSKAEDVESSLSRMSIEEHELGDKEDYSVLRQWLKRQAVLYR</sequence>
<dbReference type="SMART" id="SM00220">
    <property type="entry name" value="S_TKc"/>
    <property type="match status" value="1"/>
</dbReference>
<evidence type="ECO:0000313" key="6">
    <source>
        <dbReference type="EMBL" id="GMI28699.1"/>
    </source>
</evidence>
<dbReference type="PANTHER" id="PTHR24348">
    <property type="entry name" value="SERINE/THREONINE-PROTEIN KINASE UNC-51-RELATED"/>
    <property type="match status" value="1"/>
</dbReference>
<dbReference type="SUPFAM" id="SSF56112">
    <property type="entry name" value="Protein kinase-like (PK-like)"/>
    <property type="match status" value="1"/>
</dbReference>
<keyword evidence="4" id="KW-0067">ATP-binding</keyword>
<dbReference type="PROSITE" id="PS50011">
    <property type="entry name" value="PROTEIN_KINASE_DOM"/>
    <property type="match status" value="1"/>
</dbReference>
<dbReference type="InterPro" id="IPR011009">
    <property type="entry name" value="Kinase-like_dom_sf"/>
</dbReference>
<comment type="caution">
    <text evidence="6">The sequence shown here is derived from an EMBL/GenBank/DDBJ whole genome shotgun (WGS) entry which is preliminary data.</text>
</comment>
<dbReference type="PROSITE" id="PS00108">
    <property type="entry name" value="PROTEIN_KINASE_ST"/>
    <property type="match status" value="1"/>
</dbReference>
<dbReference type="InterPro" id="IPR000719">
    <property type="entry name" value="Prot_kinase_dom"/>
</dbReference>
<evidence type="ECO:0000256" key="1">
    <source>
        <dbReference type="ARBA" id="ARBA00022679"/>
    </source>
</evidence>
<keyword evidence="7" id="KW-1185">Reference proteome</keyword>
<evidence type="ECO:0000256" key="3">
    <source>
        <dbReference type="ARBA" id="ARBA00022777"/>
    </source>
</evidence>